<comment type="caution">
    <text evidence="2">The sequence shown here is derived from an EMBL/GenBank/DDBJ whole genome shotgun (WGS) entry which is preliminary data.</text>
</comment>
<dbReference type="InterPro" id="IPR019734">
    <property type="entry name" value="TPR_rpt"/>
</dbReference>
<dbReference type="Proteomes" id="UP000681075">
    <property type="component" value="Unassembled WGS sequence"/>
</dbReference>
<dbReference type="AlphaFoldDB" id="A0A8S8XIK3"/>
<dbReference type="Gene3D" id="1.25.40.10">
    <property type="entry name" value="Tetratricopeptide repeat domain"/>
    <property type="match status" value="1"/>
</dbReference>
<dbReference type="SUPFAM" id="SSF48452">
    <property type="entry name" value="TPR-like"/>
    <property type="match status" value="1"/>
</dbReference>
<gene>
    <name evidence="2" type="primary">flbA</name>
    <name evidence="2" type="ORF">TMPK1_37140</name>
</gene>
<evidence type="ECO:0000313" key="2">
    <source>
        <dbReference type="EMBL" id="GIL41477.1"/>
    </source>
</evidence>
<organism evidence="2 3">
    <name type="scientific">Roseiterribacter gracilis</name>
    <dbReference type="NCBI Taxonomy" id="2812848"/>
    <lineage>
        <taxon>Bacteria</taxon>
        <taxon>Pseudomonadati</taxon>
        <taxon>Pseudomonadota</taxon>
        <taxon>Alphaproteobacteria</taxon>
        <taxon>Rhodospirillales</taxon>
        <taxon>Roseiterribacteraceae</taxon>
        <taxon>Roseiterribacter</taxon>
    </lineage>
</organism>
<dbReference type="Gene3D" id="3.40.50.2000">
    <property type="entry name" value="Glycogen Phosphorylase B"/>
    <property type="match status" value="1"/>
</dbReference>
<reference evidence="2" key="1">
    <citation type="submission" date="2021-02" db="EMBL/GenBank/DDBJ databases">
        <title>Genome sequence of Rhodospirillales sp. strain TMPK1 isolated from soil.</title>
        <authorList>
            <person name="Nakai R."/>
            <person name="Kusada H."/>
            <person name="Tamaki H."/>
        </authorList>
    </citation>
    <scope>NUCLEOTIDE SEQUENCE</scope>
    <source>
        <strain evidence="2">TMPK1</strain>
    </source>
</reference>
<accession>A0A8S8XIK3</accession>
<dbReference type="EMBL" id="BOPV01000001">
    <property type="protein sequence ID" value="GIL41477.1"/>
    <property type="molecule type" value="Genomic_DNA"/>
</dbReference>
<dbReference type="PROSITE" id="PS50005">
    <property type="entry name" value="TPR"/>
    <property type="match status" value="2"/>
</dbReference>
<keyword evidence="3" id="KW-1185">Reference proteome</keyword>
<proteinExistence type="predicted"/>
<keyword evidence="1" id="KW-0802">TPR repeat</keyword>
<evidence type="ECO:0000313" key="3">
    <source>
        <dbReference type="Proteomes" id="UP000681075"/>
    </source>
</evidence>
<name>A0A8S8XIK3_9PROT</name>
<dbReference type="RefSeq" id="WP_420244963.1">
    <property type="nucleotide sequence ID" value="NZ_BOPV01000001.1"/>
</dbReference>
<feature type="repeat" description="TPR" evidence="1">
    <location>
        <begin position="66"/>
        <end position="99"/>
    </location>
</feature>
<dbReference type="SMART" id="SM00028">
    <property type="entry name" value="TPR"/>
    <property type="match status" value="4"/>
</dbReference>
<dbReference type="InterPro" id="IPR011990">
    <property type="entry name" value="TPR-like_helical_dom_sf"/>
</dbReference>
<feature type="repeat" description="TPR" evidence="1">
    <location>
        <begin position="100"/>
        <end position="133"/>
    </location>
</feature>
<dbReference type="SUPFAM" id="SSF53756">
    <property type="entry name" value="UDP-Glycosyltransferase/glycogen phosphorylase"/>
    <property type="match status" value="1"/>
</dbReference>
<evidence type="ECO:0000256" key="1">
    <source>
        <dbReference type="PROSITE-ProRule" id="PRU00339"/>
    </source>
</evidence>
<protein>
    <submittedName>
        <fullName evidence="2">Protein FlbA</fullName>
    </submittedName>
</protein>
<sequence length="555" mass="62130">MSNAEPKASLFEFPMPASIKKSLAAGDISPALFAILREGQSFLDASRPDLALDKFQEAYDLSGDNPFTLRVIGAFLYSIGQYKEALSIYLRLQELVPSEVDVLHSIGAILYAMREFEPAMEMVRGLLEQHPTEPTIWLTAGLIAAELALWTEGRIFLEYARDLSPDDPAIRMNLGWLERCENKLEAAAAEYAVAMALAPGNVSIRFNQALVLLGLGDFAAGWEAYEARTVPASHAYVNREINVPVWDGKKRLRRERVLIGAEQGIGDQLHFTPDLPHLLADVENPTLEIHAKLVKLFKRTYPDLDVRPQLFRKSGDVLFAGYPWIEEEGIQFDTLMNIGSLPLYAWRKFGNWPARPTRMLQPDPEKVARFEERLRAFGDKPKVGFVWRSQLYSGARAEAYAAPARYRNILRDLGDATLISLQYSEPDETIEFFRNEFGVEVHHFHDIDHIDDLDTVAALISTLDFTFGAKTAPLMLGAAVGTPSLAIHGASPWVAQLPDGFDPWMPAFAQATGITWDHAFEEAESILRDWLAKALAGQPIAPHRTEPFFPLVTKR</sequence>